<feature type="domain" description="PRD" evidence="8">
    <location>
        <begin position="429"/>
        <end position="534"/>
    </location>
</feature>
<dbReference type="Gene3D" id="1.10.10.10">
    <property type="entry name" value="Winged helix-like DNA-binding domain superfamily/Winged helix DNA-binding domain"/>
    <property type="match status" value="1"/>
</dbReference>
<feature type="domain" description="Sigma-54 factor interaction" evidence="6">
    <location>
        <begin position="73"/>
        <end position="307"/>
    </location>
</feature>
<dbReference type="GO" id="GO:0016301">
    <property type="term" value="F:kinase activity"/>
    <property type="evidence" value="ECO:0007669"/>
    <property type="project" value="UniProtKB-KW"/>
</dbReference>
<dbReference type="InterPro" id="IPR004701">
    <property type="entry name" value="PTS_EIIA_man-typ"/>
</dbReference>
<dbReference type="Gene3D" id="1.10.1790.10">
    <property type="entry name" value="PRD domain"/>
    <property type="match status" value="2"/>
</dbReference>
<dbReference type="InterPro" id="IPR036388">
    <property type="entry name" value="WH-like_DNA-bd_sf"/>
</dbReference>
<dbReference type="Pfam" id="PF00158">
    <property type="entry name" value="Sigma54_activat"/>
    <property type="match status" value="1"/>
</dbReference>
<feature type="domain" description="PTS EIIA type-4" evidence="7">
    <location>
        <begin position="537"/>
        <end position="664"/>
    </location>
</feature>
<dbReference type="CDD" id="cd00009">
    <property type="entry name" value="AAA"/>
    <property type="match status" value="1"/>
</dbReference>
<dbReference type="AlphaFoldDB" id="A0A1T5JZU1"/>
<keyword evidence="2" id="KW-0547">Nucleotide-binding</keyword>
<dbReference type="GO" id="GO:0016020">
    <property type="term" value="C:membrane"/>
    <property type="evidence" value="ECO:0007669"/>
    <property type="project" value="InterPro"/>
</dbReference>
<name>A0A1T5JZU1_9FIRM</name>
<dbReference type="EMBL" id="FUZT01000003">
    <property type="protein sequence ID" value="SKC56883.1"/>
    <property type="molecule type" value="Genomic_DNA"/>
</dbReference>
<dbReference type="Pfam" id="PF03610">
    <property type="entry name" value="EIIA-man"/>
    <property type="match status" value="1"/>
</dbReference>
<dbReference type="SUPFAM" id="SSF63520">
    <property type="entry name" value="PTS-regulatory domain, PRD"/>
    <property type="match status" value="2"/>
</dbReference>
<dbReference type="InterPro" id="IPR033887">
    <property type="entry name" value="PTS_IIA_man"/>
</dbReference>
<gene>
    <name evidence="9" type="ORF">SAMN02194393_01499</name>
</gene>
<dbReference type="SMART" id="SM00382">
    <property type="entry name" value="AAA"/>
    <property type="match status" value="1"/>
</dbReference>
<keyword evidence="3" id="KW-0418">Kinase</keyword>
<dbReference type="InterPro" id="IPR025943">
    <property type="entry name" value="Sigma_54_int_dom_ATP-bd_2"/>
</dbReference>
<evidence type="ECO:0000256" key="5">
    <source>
        <dbReference type="ARBA" id="ARBA00023125"/>
    </source>
</evidence>
<dbReference type="RefSeq" id="WP_079490546.1">
    <property type="nucleotide sequence ID" value="NZ_FUZT01000003.1"/>
</dbReference>
<evidence type="ECO:0000256" key="1">
    <source>
        <dbReference type="ARBA" id="ARBA00022679"/>
    </source>
</evidence>
<protein>
    <submittedName>
        <fullName evidence="9">Transcriptional regulatory protein LevR, contains PRD, AAA+ and EIIA domains</fullName>
    </submittedName>
</protein>
<evidence type="ECO:0000256" key="3">
    <source>
        <dbReference type="ARBA" id="ARBA00022777"/>
    </source>
</evidence>
<dbReference type="InterPro" id="IPR036662">
    <property type="entry name" value="PTS_EIIA_man-typ_sf"/>
</dbReference>
<dbReference type="CDD" id="cd00090">
    <property type="entry name" value="HTH_ARSR"/>
    <property type="match status" value="1"/>
</dbReference>
<dbReference type="GO" id="GO:0003677">
    <property type="term" value="F:DNA binding"/>
    <property type="evidence" value="ECO:0007669"/>
    <property type="project" value="UniProtKB-KW"/>
</dbReference>
<dbReference type="InterPro" id="IPR011608">
    <property type="entry name" value="PRD"/>
</dbReference>
<dbReference type="GO" id="GO:0005524">
    <property type="term" value="F:ATP binding"/>
    <property type="evidence" value="ECO:0007669"/>
    <property type="project" value="UniProtKB-KW"/>
</dbReference>
<keyword evidence="1" id="KW-0808">Transferase</keyword>
<evidence type="ECO:0000259" key="8">
    <source>
        <dbReference type="PROSITE" id="PS51372"/>
    </source>
</evidence>
<dbReference type="InterPro" id="IPR036390">
    <property type="entry name" value="WH_DNA-bd_sf"/>
</dbReference>
<dbReference type="CDD" id="cd00006">
    <property type="entry name" value="PTS_IIA_man"/>
    <property type="match status" value="1"/>
</dbReference>
<evidence type="ECO:0000313" key="10">
    <source>
        <dbReference type="Proteomes" id="UP000190285"/>
    </source>
</evidence>
<dbReference type="InterPro" id="IPR011991">
    <property type="entry name" value="ArsR-like_HTH"/>
</dbReference>
<feature type="domain" description="PRD" evidence="8">
    <location>
        <begin position="785"/>
        <end position="889"/>
    </location>
</feature>
<dbReference type="STRING" id="36842.SAMN02194393_01499"/>
<dbReference type="InterPro" id="IPR002078">
    <property type="entry name" value="Sigma_54_int"/>
</dbReference>
<dbReference type="Gene3D" id="3.40.50.300">
    <property type="entry name" value="P-loop containing nucleotide triphosphate hydrolases"/>
    <property type="match status" value="1"/>
</dbReference>
<dbReference type="InterPro" id="IPR027417">
    <property type="entry name" value="P-loop_NTPase"/>
</dbReference>
<reference evidence="9 10" key="1">
    <citation type="submission" date="2017-02" db="EMBL/GenBank/DDBJ databases">
        <authorList>
            <person name="Peterson S.W."/>
        </authorList>
    </citation>
    <scope>NUCLEOTIDE SEQUENCE [LARGE SCALE GENOMIC DNA]</scope>
    <source>
        <strain evidence="9 10">M1</strain>
    </source>
</reference>
<dbReference type="PROSITE" id="PS51096">
    <property type="entry name" value="PTS_EIIA_TYPE_4"/>
    <property type="match status" value="1"/>
</dbReference>
<keyword evidence="4" id="KW-0067">ATP-binding</keyword>
<accession>A0A1T5JZU1</accession>
<organism evidence="9 10">
    <name type="scientific">Maledivibacter halophilus</name>
    <dbReference type="NCBI Taxonomy" id="36842"/>
    <lineage>
        <taxon>Bacteria</taxon>
        <taxon>Bacillati</taxon>
        <taxon>Bacillota</taxon>
        <taxon>Clostridia</taxon>
        <taxon>Peptostreptococcales</taxon>
        <taxon>Caminicellaceae</taxon>
        <taxon>Maledivibacter</taxon>
    </lineage>
</organism>
<dbReference type="Gene3D" id="3.40.50.510">
    <property type="entry name" value="Phosphotransferase system, mannose-type IIA component"/>
    <property type="match status" value="1"/>
</dbReference>
<dbReference type="PANTHER" id="PTHR32071:SF38">
    <property type="entry name" value="PSP OPERON TRANSCRIPTIONAL ACTIVATOR"/>
    <property type="match status" value="1"/>
</dbReference>
<keyword evidence="5" id="KW-0238">DNA-binding</keyword>
<dbReference type="GO" id="GO:0006355">
    <property type="term" value="P:regulation of DNA-templated transcription"/>
    <property type="evidence" value="ECO:0007669"/>
    <property type="project" value="InterPro"/>
</dbReference>
<sequence>MKRIDVIYNKLKEMAVDDGITTKELAQRLGLSRANVSNDLNKLWKKGKICKGEGRPVLYYIAEEEKQTIFDELVKECDSLVMSVEQAEAAILYPPRGMHTLILGETGVGKTMFAGLMHRYAIEMDMLTEEAPFITFNCADYCSNPQLLISQLFGVKKGAYTGADSDQIGLIERANGGMLFLDEVHRLPAEGQEMFFTFMDKGVYRRLGETNEERTADVFIISATTENPESSLLKTFTRRIPMIIKLPPLKERGMRERFNLISKFFREESSRLNKPIKVSANSLRAFLTYNCPNNIGQLKTDVKLACAKAYTEYVSRREDKISIHSPDLPSYIKKGLYNEKEHRHIWNELIGINHKYCIFDHKQGSLISDKQKKNDNIYELIENRINELRIKGIEEDEIERIMEKDIQQYYTRCIHGADRGIKKTNLTSIVEPYIIELVEEIVRYSEERLKKTLSERVFLGMVLHISTSVDRIKRGKNIINPQLNKIRTKYKKEFLLAFDCIRLIEERLDVKLPIDEAGFLTMFFVLDESERKKEQETVGVIVITHGSTGATSMVDVTNNLLGVNYAVGINAPLDVKPQDVLNKVRQYIKDYNRESGFIFLVDMGSLTTFGEVIEKEFETPIKTVTFVSTPHVIEATRKAMLGYSLDEIYRDVTDLVSYVNNTEIEIDNKDKLKLAIVTVCLTGEGSALAMKNHLCRHLDIKDDILEIIPMNLIDKDSIGPRLDRLQEEKEIVCVISSFSINTNIPQYTLVEVLNLTAINKIQNLVEINRTYYKMGRTLKYHLKNVDETEVFPDVKRFISNIERQLNTRLDKGILVGAALHISCMIDRLKTDSTVDQYIDKEKYIKENQGLYYMIRNCINSIEEKYKIEIVDDEICYIMNFFHEDNQKEY</sequence>
<proteinExistence type="predicted"/>
<dbReference type="PROSITE" id="PS00676">
    <property type="entry name" value="SIGMA54_INTERACT_2"/>
    <property type="match status" value="1"/>
</dbReference>
<dbReference type="Proteomes" id="UP000190285">
    <property type="component" value="Unassembled WGS sequence"/>
</dbReference>
<dbReference type="PROSITE" id="PS51372">
    <property type="entry name" value="PRD_2"/>
    <property type="match status" value="2"/>
</dbReference>
<dbReference type="OrthoDB" id="9765164at2"/>
<dbReference type="InterPro" id="IPR003593">
    <property type="entry name" value="AAA+_ATPase"/>
</dbReference>
<dbReference type="Pfam" id="PF00874">
    <property type="entry name" value="PRD"/>
    <property type="match status" value="2"/>
</dbReference>
<dbReference type="SUPFAM" id="SSF46785">
    <property type="entry name" value="Winged helix' DNA-binding domain"/>
    <property type="match status" value="1"/>
</dbReference>
<dbReference type="GO" id="GO:0009401">
    <property type="term" value="P:phosphoenolpyruvate-dependent sugar phosphotransferase system"/>
    <property type="evidence" value="ECO:0007669"/>
    <property type="project" value="InterPro"/>
</dbReference>
<evidence type="ECO:0000256" key="4">
    <source>
        <dbReference type="ARBA" id="ARBA00022840"/>
    </source>
</evidence>
<dbReference type="PROSITE" id="PS50045">
    <property type="entry name" value="SIGMA54_INTERACT_4"/>
    <property type="match status" value="1"/>
</dbReference>
<evidence type="ECO:0000313" key="9">
    <source>
        <dbReference type="EMBL" id="SKC56883.1"/>
    </source>
</evidence>
<dbReference type="SUPFAM" id="SSF52540">
    <property type="entry name" value="P-loop containing nucleoside triphosphate hydrolases"/>
    <property type="match status" value="1"/>
</dbReference>
<keyword evidence="10" id="KW-1185">Reference proteome</keyword>
<dbReference type="SUPFAM" id="SSF53062">
    <property type="entry name" value="PTS system fructose IIA component-like"/>
    <property type="match status" value="1"/>
</dbReference>
<evidence type="ECO:0000259" key="6">
    <source>
        <dbReference type="PROSITE" id="PS50045"/>
    </source>
</evidence>
<dbReference type="InterPro" id="IPR036634">
    <property type="entry name" value="PRD_sf"/>
</dbReference>
<evidence type="ECO:0000259" key="7">
    <source>
        <dbReference type="PROSITE" id="PS51096"/>
    </source>
</evidence>
<dbReference type="Pfam" id="PF13412">
    <property type="entry name" value="HTH_24"/>
    <property type="match status" value="1"/>
</dbReference>
<evidence type="ECO:0000256" key="2">
    <source>
        <dbReference type="ARBA" id="ARBA00022741"/>
    </source>
</evidence>
<dbReference type="PANTHER" id="PTHR32071">
    <property type="entry name" value="TRANSCRIPTIONAL REGULATORY PROTEIN"/>
    <property type="match status" value="1"/>
</dbReference>